<feature type="transmembrane region" description="Helical" evidence="1">
    <location>
        <begin position="116"/>
        <end position="136"/>
    </location>
</feature>
<keyword evidence="1" id="KW-0472">Membrane</keyword>
<reference evidence="2 3" key="1">
    <citation type="journal article" date="2023" name="Life. Sci Alliance">
        <title>Evolutionary insights into 3D genome organization and epigenetic landscape of Vigna mungo.</title>
        <authorList>
            <person name="Junaid A."/>
            <person name="Singh B."/>
            <person name="Bhatia S."/>
        </authorList>
    </citation>
    <scope>NUCLEOTIDE SEQUENCE [LARGE SCALE GENOMIC DNA]</scope>
    <source>
        <strain evidence="2">Urdbean</strain>
    </source>
</reference>
<dbReference type="Proteomes" id="UP001374535">
    <property type="component" value="Chromosome 11"/>
</dbReference>
<proteinExistence type="predicted"/>
<keyword evidence="3" id="KW-1185">Reference proteome</keyword>
<feature type="transmembrane region" description="Helical" evidence="1">
    <location>
        <begin position="83"/>
        <end position="104"/>
    </location>
</feature>
<evidence type="ECO:0000313" key="3">
    <source>
        <dbReference type="Proteomes" id="UP001374535"/>
    </source>
</evidence>
<protein>
    <submittedName>
        <fullName evidence="2">Uncharacterized protein</fullName>
    </submittedName>
</protein>
<dbReference type="EMBL" id="CP144690">
    <property type="protein sequence ID" value="WVY92098.1"/>
    <property type="molecule type" value="Genomic_DNA"/>
</dbReference>
<evidence type="ECO:0000313" key="2">
    <source>
        <dbReference type="EMBL" id="WVY92098.1"/>
    </source>
</evidence>
<dbReference type="AlphaFoldDB" id="A0AAQ3RGN5"/>
<sequence>MQQETYSYTHNVASGTLEHFGHCASQSRAKGTISLTYMLRQQPHLDVEVHAPRPLLVPPLPPLNIITSRFQCHPSPSPSLFHFFSSSLIAIHIVSFVDSALQILETYKERDIPEGLIPHLVARLCVLLCIVPLAIANVQIDASEFMQIPIQKQVNFMELDLLLP</sequence>
<keyword evidence="1" id="KW-0812">Transmembrane</keyword>
<evidence type="ECO:0000256" key="1">
    <source>
        <dbReference type="SAM" id="Phobius"/>
    </source>
</evidence>
<keyword evidence="1" id="KW-1133">Transmembrane helix</keyword>
<gene>
    <name evidence="2" type="ORF">V8G54_037612</name>
</gene>
<accession>A0AAQ3RGN5</accession>
<name>A0AAQ3RGN5_VIGMU</name>
<organism evidence="2 3">
    <name type="scientific">Vigna mungo</name>
    <name type="common">Black gram</name>
    <name type="synonym">Phaseolus mungo</name>
    <dbReference type="NCBI Taxonomy" id="3915"/>
    <lineage>
        <taxon>Eukaryota</taxon>
        <taxon>Viridiplantae</taxon>
        <taxon>Streptophyta</taxon>
        <taxon>Embryophyta</taxon>
        <taxon>Tracheophyta</taxon>
        <taxon>Spermatophyta</taxon>
        <taxon>Magnoliopsida</taxon>
        <taxon>eudicotyledons</taxon>
        <taxon>Gunneridae</taxon>
        <taxon>Pentapetalae</taxon>
        <taxon>rosids</taxon>
        <taxon>fabids</taxon>
        <taxon>Fabales</taxon>
        <taxon>Fabaceae</taxon>
        <taxon>Papilionoideae</taxon>
        <taxon>50 kb inversion clade</taxon>
        <taxon>NPAAA clade</taxon>
        <taxon>indigoferoid/millettioid clade</taxon>
        <taxon>Phaseoleae</taxon>
        <taxon>Vigna</taxon>
    </lineage>
</organism>